<proteinExistence type="predicted"/>
<keyword evidence="2" id="KW-1185">Reference proteome</keyword>
<dbReference type="AlphaFoldDB" id="A0A5B9QB25"/>
<evidence type="ECO:0000313" key="2">
    <source>
        <dbReference type="Proteomes" id="UP000323917"/>
    </source>
</evidence>
<protein>
    <submittedName>
        <fullName evidence="1">Uncharacterized protein</fullName>
    </submittedName>
</protein>
<sequence length="221" mass="25705">MAYHLVNIGEVIVNGIVFDPKNGERLRTMDVSKLLQSIPRLFDLLEEREVEYVLVGGIAMLVNVEGRNTQAIDLIVARKDLEKLPEIRIEESNVEFARGWLEELRVDYFFPKNKLFEKVRHNYTVNQEFANRTIPCATVEGLLLLKLFALPSLYRQARFDRVRTYQKDIADLIARDHPATAPLMKELSKHMIPSDILELENILKQIEDEIAPSQQRFRDEE</sequence>
<accession>A0A5B9QB25</accession>
<dbReference type="SUPFAM" id="SSF81301">
    <property type="entry name" value="Nucleotidyltransferase"/>
    <property type="match status" value="1"/>
</dbReference>
<dbReference type="InterPro" id="IPR043519">
    <property type="entry name" value="NT_sf"/>
</dbReference>
<evidence type="ECO:0000313" key="1">
    <source>
        <dbReference type="EMBL" id="QEG34106.1"/>
    </source>
</evidence>
<dbReference type="KEGG" id="bgok:Pr1d_13780"/>
<dbReference type="Gene3D" id="3.30.460.40">
    <property type="match status" value="1"/>
</dbReference>
<organism evidence="1 2">
    <name type="scientific">Bythopirellula goksoeyrii</name>
    <dbReference type="NCBI Taxonomy" id="1400387"/>
    <lineage>
        <taxon>Bacteria</taxon>
        <taxon>Pseudomonadati</taxon>
        <taxon>Planctomycetota</taxon>
        <taxon>Planctomycetia</taxon>
        <taxon>Pirellulales</taxon>
        <taxon>Lacipirellulaceae</taxon>
        <taxon>Bythopirellula</taxon>
    </lineage>
</organism>
<dbReference type="EMBL" id="CP042913">
    <property type="protein sequence ID" value="QEG34106.1"/>
    <property type="molecule type" value="Genomic_DNA"/>
</dbReference>
<name>A0A5B9QB25_9BACT</name>
<dbReference type="RefSeq" id="WP_210417907.1">
    <property type="nucleotide sequence ID" value="NZ_CP042913.1"/>
</dbReference>
<reference evidence="1 2" key="1">
    <citation type="submission" date="2019-08" db="EMBL/GenBank/DDBJ databases">
        <title>Deep-cultivation of Planctomycetes and their phenomic and genomic characterization uncovers novel biology.</title>
        <authorList>
            <person name="Wiegand S."/>
            <person name="Jogler M."/>
            <person name="Boedeker C."/>
            <person name="Pinto D."/>
            <person name="Vollmers J."/>
            <person name="Rivas-Marin E."/>
            <person name="Kohn T."/>
            <person name="Peeters S.H."/>
            <person name="Heuer A."/>
            <person name="Rast P."/>
            <person name="Oberbeckmann S."/>
            <person name="Bunk B."/>
            <person name="Jeske O."/>
            <person name="Meyerdierks A."/>
            <person name="Storesund J.E."/>
            <person name="Kallscheuer N."/>
            <person name="Luecker S."/>
            <person name="Lage O.M."/>
            <person name="Pohl T."/>
            <person name="Merkel B.J."/>
            <person name="Hornburger P."/>
            <person name="Mueller R.-W."/>
            <person name="Bruemmer F."/>
            <person name="Labrenz M."/>
            <person name="Spormann A.M."/>
            <person name="Op den Camp H."/>
            <person name="Overmann J."/>
            <person name="Amann R."/>
            <person name="Jetten M.S.M."/>
            <person name="Mascher T."/>
            <person name="Medema M.H."/>
            <person name="Devos D.P."/>
            <person name="Kaster A.-K."/>
            <person name="Ovreas L."/>
            <person name="Rohde M."/>
            <person name="Galperin M.Y."/>
            <person name="Jogler C."/>
        </authorList>
    </citation>
    <scope>NUCLEOTIDE SEQUENCE [LARGE SCALE GENOMIC DNA]</scope>
    <source>
        <strain evidence="1 2">Pr1d</strain>
    </source>
</reference>
<dbReference type="Proteomes" id="UP000323917">
    <property type="component" value="Chromosome"/>
</dbReference>
<gene>
    <name evidence="1" type="ORF">Pr1d_13780</name>
</gene>